<evidence type="ECO:0000256" key="3">
    <source>
        <dbReference type="ARBA" id="ARBA00012599"/>
    </source>
</evidence>
<feature type="domain" description="GH16" evidence="8">
    <location>
        <begin position="14"/>
        <end position="279"/>
    </location>
</feature>
<dbReference type="GO" id="GO:0009251">
    <property type="term" value="P:glucan catabolic process"/>
    <property type="evidence" value="ECO:0007669"/>
    <property type="project" value="TreeGrafter"/>
</dbReference>
<feature type="compositionally biased region" description="Polar residues" evidence="6">
    <location>
        <begin position="521"/>
        <end position="533"/>
    </location>
</feature>
<dbReference type="PROSITE" id="PS51762">
    <property type="entry name" value="GH16_2"/>
    <property type="match status" value="1"/>
</dbReference>
<dbReference type="InterPro" id="IPR000757">
    <property type="entry name" value="Beta-glucanase-like"/>
</dbReference>
<dbReference type="EMBL" id="NAJP01000004">
    <property type="protein sequence ID" value="TKA48158.1"/>
    <property type="molecule type" value="Genomic_DNA"/>
</dbReference>
<organism evidence="9 10">
    <name type="scientific">Friedmanniomyces endolithicus</name>
    <dbReference type="NCBI Taxonomy" id="329885"/>
    <lineage>
        <taxon>Eukaryota</taxon>
        <taxon>Fungi</taxon>
        <taxon>Dikarya</taxon>
        <taxon>Ascomycota</taxon>
        <taxon>Pezizomycotina</taxon>
        <taxon>Dothideomycetes</taxon>
        <taxon>Dothideomycetidae</taxon>
        <taxon>Mycosphaerellales</taxon>
        <taxon>Teratosphaeriaceae</taxon>
        <taxon>Friedmanniomyces</taxon>
    </lineage>
</organism>
<dbReference type="Pfam" id="PF26113">
    <property type="entry name" value="GH16_XgeA"/>
    <property type="match status" value="1"/>
</dbReference>
<gene>
    <name evidence="9" type="ORF">B0A54_01651</name>
</gene>
<dbReference type="FunFam" id="2.60.120.200:FF:000114">
    <property type="entry name" value="Probable endo-1,3(4)-beta-glucanase NFIA_089530"/>
    <property type="match status" value="1"/>
</dbReference>
<comment type="caution">
    <text evidence="9">The sequence shown here is derived from an EMBL/GenBank/DDBJ whole genome shotgun (WGS) entry which is preliminary data.</text>
</comment>
<dbReference type="STRING" id="329885.A0A4U0VGF8"/>
<dbReference type="PANTHER" id="PTHR10963:SF24">
    <property type="entry name" value="GLYCOSIDASE C21B10.07-RELATED"/>
    <property type="match status" value="1"/>
</dbReference>
<proteinExistence type="inferred from homology"/>
<accession>A0A4U0VGF8</accession>
<comment type="catalytic activity">
    <reaction evidence="1">
        <text>Endohydrolysis of (1-&gt;3)- or (1-&gt;4)-linkages in beta-D-glucans when the glucose residue whose reducing group is involved in the linkage to be hydrolyzed is itself substituted at C-3.</text>
        <dbReference type="EC" id="3.2.1.6"/>
    </reaction>
</comment>
<comment type="similarity">
    <text evidence="2">Belongs to the glycosyl hydrolase 16 family.</text>
</comment>
<evidence type="ECO:0000256" key="6">
    <source>
        <dbReference type="SAM" id="MobiDB-lite"/>
    </source>
</evidence>
<dbReference type="Proteomes" id="UP000310066">
    <property type="component" value="Unassembled WGS sequence"/>
</dbReference>
<evidence type="ECO:0000313" key="10">
    <source>
        <dbReference type="Proteomes" id="UP000310066"/>
    </source>
</evidence>
<evidence type="ECO:0000256" key="7">
    <source>
        <dbReference type="SAM" id="SignalP"/>
    </source>
</evidence>
<sequence>MAFYTFLLALFVGLSVAGYTLEDDYTAGGNFFDMFTFFTGGDPTNGYVNYVDQSVASQNGYIDASSAQIYIGTDAVNVTNSAGRNSVRLTSNKSYSSGLVILDLDHMPGGICGTWPAFWMVGPNWPNAGEIDIIEGVNSQSSNAMTLHTGAGCSITNNDAFSGSIDTANCDVNAAGQNKNAGCSIGTSNAQSYGSGFNANNGGVYATNYDSSAISIYFFPRGSIPSDISSGSPNPSSWGKPLAQFQGGCDIASKINDQQIVFDLTFCGDWAGDVWSSDSTCSSKASTCNDYVQNNPAAFKDAYWSINSLKVYSAGSTTASNVASYSMASTSPSSVSVAAASSSASMWAASYSPSPSPTTFALSSKASAPIFPPSAPATSPSSVSVAAVSSSTSVWVASYNSSASPTTFVSSSKASAPVFPTGAPATPPYSIGNTTESPYLSGSSSSSVIVSALFPSGTNHASPPYPSGTGILSAPLSLSSTGLASSVPAALPPPTTLSAASAAPTAPSSPSESSAAVQPATSANTPPTQSYDWQTRSWTHDHHQHYTPVPQAVRRHLRGHKRHGGGLF</sequence>
<evidence type="ECO:0000256" key="1">
    <source>
        <dbReference type="ARBA" id="ARBA00000124"/>
    </source>
</evidence>
<dbReference type="Gene3D" id="2.60.120.200">
    <property type="match status" value="1"/>
</dbReference>
<dbReference type="EC" id="3.2.1.6" evidence="3"/>
<dbReference type="AlphaFoldDB" id="A0A4U0VGF8"/>
<name>A0A4U0VGF8_9PEZI</name>
<keyword evidence="5" id="KW-0326">Glycosidase</keyword>
<evidence type="ECO:0000256" key="4">
    <source>
        <dbReference type="ARBA" id="ARBA00022801"/>
    </source>
</evidence>
<evidence type="ECO:0000256" key="5">
    <source>
        <dbReference type="ARBA" id="ARBA00023295"/>
    </source>
</evidence>
<keyword evidence="7" id="KW-0732">Signal</keyword>
<dbReference type="CDD" id="cd02181">
    <property type="entry name" value="GH16_fungal_Lam16A_glucanase"/>
    <property type="match status" value="1"/>
</dbReference>
<feature type="region of interest" description="Disordered" evidence="6">
    <location>
        <begin position="495"/>
        <end position="533"/>
    </location>
</feature>
<evidence type="ECO:0000259" key="8">
    <source>
        <dbReference type="PROSITE" id="PS51762"/>
    </source>
</evidence>
<protein>
    <recommendedName>
        <fullName evidence="3">endo-1,3(4)-beta-glucanase</fullName>
        <ecNumber evidence="3">3.2.1.6</ecNumber>
    </recommendedName>
</protein>
<dbReference type="InterPro" id="IPR013320">
    <property type="entry name" value="ConA-like_dom_sf"/>
</dbReference>
<feature type="compositionally biased region" description="Low complexity" evidence="6">
    <location>
        <begin position="496"/>
        <end position="520"/>
    </location>
</feature>
<dbReference type="PANTHER" id="PTHR10963">
    <property type="entry name" value="GLYCOSYL HYDROLASE-RELATED"/>
    <property type="match status" value="1"/>
</dbReference>
<evidence type="ECO:0000313" key="9">
    <source>
        <dbReference type="EMBL" id="TKA48158.1"/>
    </source>
</evidence>
<feature type="chain" id="PRO_5020787706" description="endo-1,3(4)-beta-glucanase" evidence="7">
    <location>
        <begin position="18"/>
        <end position="568"/>
    </location>
</feature>
<reference evidence="9 10" key="1">
    <citation type="submission" date="2017-03" db="EMBL/GenBank/DDBJ databases">
        <title>Genomes of endolithic fungi from Antarctica.</title>
        <authorList>
            <person name="Coleine C."/>
            <person name="Masonjones S."/>
            <person name="Stajich J.E."/>
        </authorList>
    </citation>
    <scope>NUCLEOTIDE SEQUENCE [LARGE SCALE GENOMIC DNA]</scope>
    <source>
        <strain evidence="9 10">CCFEE 5311</strain>
    </source>
</reference>
<feature type="signal peptide" evidence="7">
    <location>
        <begin position="1"/>
        <end position="17"/>
    </location>
</feature>
<keyword evidence="4" id="KW-0378">Hydrolase</keyword>
<dbReference type="GO" id="GO:0052861">
    <property type="term" value="F:endo-1,3(4)-beta-glucanase activity"/>
    <property type="evidence" value="ECO:0007669"/>
    <property type="project" value="UniProtKB-EC"/>
</dbReference>
<dbReference type="InterPro" id="IPR050546">
    <property type="entry name" value="Glycosyl_Hydrlase_16"/>
</dbReference>
<dbReference type="SUPFAM" id="SSF49899">
    <property type="entry name" value="Concanavalin A-like lectins/glucanases"/>
    <property type="match status" value="1"/>
</dbReference>
<evidence type="ECO:0000256" key="2">
    <source>
        <dbReference type="ARBA" id="ARBA00006865"/>
    </source>
</evidence>
<dbReference type="OrthoDB" id="192832at2759"/>